<keyword evidence="4" id="KW-1185">Reference proteome</keyword>
<dbReference type="Gene3D" id="1.25.40.990">
    <property type="match status" value="1"/>
</dbReference>
<feature type="domain" description="PCI" evidence="2">
    <location>
        <begin position="353"/>
        <end position="516"/>
    </location>
</feature>
<dbReference type="InterPro" id="IPR005062">
    <property type="entry name" value="SAC3/GANP/THP3_conserved"/>
</dbReference>
<dbReference type="PANTHER" id="PTHR12436:SF4">
    <property type="entry name" value="LEUKOCYTE RECEPTOR CLUSTER MEMBER 8"/>
    <property type="match status" value="1"/>
</dbReference>
<evidence type="ECO:0000313" key="4">
    <source>
        <dbReference type="Proteomes" id="UP000700596"/>
    </source>
</evidence>
<reference evidence="3" key="1">
    <citation type="journal article" date="2021" name="Nat. Commun.">
        <title>Genetic determinants of endophytism in the Arabidopsis root mycobiome.</title>
        <authorList>
            <person name="Mesny F."/>
            <person name="Miyauchi S."/>
            <person name="Thiergart T."/>
            <person name="Pickel B."/>
            <person name="Atanasova L."/>
            <person name="Karlsson M."/>
            <person name="Huettel B."/>
            <person name="Barry K.W."/>
            <person name="Haridas S."/>
            <person name="Chen C."/>
            <person name="Bauer D."/>
            <person name="Andreopoulos W."/>
            <person name="Pangilinan J."/>
            <person name="LaButti K."/>
            <person name="Riley R."/>
            <person name="Lipzen A."/>
            <person name="Clum A."/>
            <person name="Drula E."/>
            <person name="Henrissat B."/>
            <person name="Kohler A."/>
            <person name="Grigoriev I.V."/>
            <person name="Martin F.M."/>
            <person name="Hacquard S."/>
        </authorList>
    </citation>
    <scope>NUCLEOTIDE SEQUENCE</scope>
    <source>
        <strain evidence="3">MPI-CAGE-CH-0243</strain>
    </source>
</reference>
<dbReference type="PANTHER" id="PTHR12436">
    <property type="entry name" value="80 KDA MCM3-ASSOCIATED PROTEIN"/>
    <property type="match status" value="1"/>
</dbReference>
<accession>A0A9P9DKJ1</accession>
<feature type="compositionally biased region" description="Low complexity" evidence="1">
    <location>
        <begin position="179"/>
        <end position="190"/>
    </location>
</feature>
<comment type="caution">
    <text evidence="3">The sequence shown here is derived from an EMBL/GenBank/DDBJ whole genome shotgun (WGS) entry which is preliminary data.</text>
</comment>
<dbReference type="PROSITE" id="PS50250">
    <property type="entry name" value="PCI"/>
    <property type="match status" value="1"/>
</dbReference>
<dbReference type="OrthoDB" id="199574at2759"/>
<dbReference type="Pfam" id="PF03399">
    <property type="entry name" value="SAC3_GANP"/>
    <property type="match status" value="1"/>
</dbReference>
<organism evidence="3 4">
    <name type="scientific">Dendryphion nanum</name>
    <dbReference type="NCBI Taxonomy" id="256645"/>
    <lineage>
        <taxon>Eukaryota</taxon>
        <taxon>Fungi</taxon>
        <taxon>Dikarya</taxon>
        <taxon>Ascomycota</taxon>
        <taxon>Pezizomycotina</taxon>
        <taxon>Dothideomycetes</taxon>
        <taxon>Pleosporomycetidae</taxon>
        <taxon>Pleosporales</taxon>
        <taxon>Torulaceae</taxon>
        <taxon>Dendryphion</taxon>
    </lineage>
</organism>
<feature type="region of interest" description="Disordered" evidence="1">
    <location>
        <begin position="1"/>
        <end position="20"/>
    </location>
</feature>
<dbReference type="AlphaFoldDB" id="A0A9P9DKJ1"/>
<proteinExistence type="predicted"/>
<feature type="compositionally biased region" description="Polar residues" evidence="1">
    <location>
        <begin position="142"/>
        <end position="166"/>
    </location>
</feature>
<feature type="region of interest" description="Disordered" evidence="1">
    <location>
        <begin position="27"/>
        <end position="65"/>
    </location>
</feature>
<dbReference type="EMBL" id="JAGMWT010000010">
    <property type="protein sequence ID" value="KAH7121165.1"/>
    <property type="molecule type" value="Genomic_DNA"/>
</dbReference>
<name>A0A9P9DKJ1_9PLEO</name>
<evidence type="ECO:0000259" key="2">
    <source>
        <dbReference type="PROSITE" id="PS50250"/>
    </source>
</evidence>
<feature type="region of interest" description="Disordered" evidence="1">
    <location>
        <begin position="142"/>
        <end position="191"/>
    </location>
</feature>
<feature type="region of interest" description="Disordered" evidence="1">
    <location>
        <begin position="205"/>
        <end position="270"/>
    </location>
</feature>
<dbReference type="InterPro" id="IPR000717">
    <property type="entry name" value="PCI_dom"/>
</dbReference>
<protein>
    <submittedName>
        <fullName evidence="3">SAC3/GANP/Nin1/mts3/eIF-3 p25 family-domain-containing protein</fullName>
    </submittedName>
</protein>
<evidence type="ECO:0000256" key="1">
    <source>
        <dbReference type="SAM" id="MobiDB-lite"/>
    </source>
</evidence>
<dbReference type="GO" id="GO:0005634">
    <property type="term" value="C:nucleus"/>
    <property type="evidence" value="ECO:0007669"/>
    <property type="project" value="TreeGrafter"/>
</dbReference>
<dbReference type="InterPro" id="IPR045107">
    <property type="entry name" value="SAC3/GANP/THP3"/>
</dbReference>
<evidence type="ECO:0000313" key="3">
    <source>
        <dbReference type="EMBL" id="KAH7121165.1"/>
    </source>
</evidence>
<dbReference type="Proteomes" id="UP000700596">
    <property type="component" value="Unassembled WGS sequence"/>
</dbReference>
<sequence length="538" mass="60401">MSMPVTVAWQSRAPQPPAYNAVPARTTLADFSRPIHRTPPPPPLSHRPLSESPSQEASVQTPKTTEKVKVAWTDASKQYVARAIASLDDGLPAGITKADCAAKLKSTMNYFGERNSLHTVDWPNYPLPQVLLLGERMGTSSNPTESISNYVIPSSDSTNNQPLASSSKRKSQDMDGLQPSSSPAKISIPPWQKTNSLVDRISFANGQKDKRTKKNASAADSPSKFDSTDLEKRKQRFQLGAAVSKTTPPWKSSRNDSDSEESDAPIVGTNQSLEKSYLRLTSRPKAESVRPQHVLEKTLDMLRQKWKSEEKNYNYICNQFKSLRQDLTVQHIKNPFTVRVYETHARIALEKEDLGEYNQCQTQLRALYEQNLGGHPAEFLAYRILYFVYTCNKADMNDLLAELTPADKTQDAVKHALAVRSSLALGNYHKFFKLYLEAPNMGPYLMDMFVARERLSALANISKAYMSISLRFLTDELGFMNADECRAFFETYNVQHLIEEKVDEKTGKQSRVNMKGSAALFDKLRANAFSKIDIKGQI</sequence>
<gene>
    <name evidence="3" type="ORF">B0J11DRAFT_438262</name>
</gene>